<name>A0A804U740_MAIZE</name>
<dbReference type="Gramene" id="Zm00001eb227120_T001">
    <property type="protein sequence ID" value="Zm00001eb227120_P001"/>
    <property type="gene ID" value="Zm00001eb227120"/>
</dbReference>
<dbReference type="InParanoid" id="A0A804U740"/>
<dbReference type="Proteomes" id="UP000007305">
    <property type="component" value="Chromosome 5"/>
</dbReference>
<feature type="region of interest" description="Disordered" evidence="1">
    <location>
        <begin position="1"/>
        <end position="34"/>
    </location>
</feature>
<accession>A0A804U740</accession>
<evidence type="ECO:0000256" key="1">
    <source>
        <dbReference type="SAM" id="MobiDB-lite"/>
    </source>
</evidence>
<organism evidence="2 3">
    <name type="scientific">Zea mays</name>
    <name type="common">Maize</name>
    <dbReference type="NCBI Taxonomy" id="4577"/>
    <lineage>
        <taxon>Eukaryota</taxon>
        <taxon>Viridiplantae</taxon>
        <taxon>Streptophyta</taxon>
        <taxon>Embryophyta</taxon>
        <taxon>Tracheophyta</taxon>
        <taxon>Spermatophyta</taxon>
        <taxon>Magnoliopsida</taxon>
        <taxon>Liliopsida</taxon>
        <taxon>Poales</taxon>
        <taxon>Poaceae</taxon>
        <taxon>PACMAD clade</taxon>
        <taxon>Panicoideae</taxon>
        <taxon>Andropogonodae</taxon>
        <taxon>Andropogoneae</taxon>
        <taxon>Tripsacinae</taxon>
        <taxon>Zea</taxon>
    </lineage>
</organism>
<reference evidence="2" key="2">
    <citation type="submission" date="2019-07" db="EMBL/GenBank/DDBJ databases">
        <authorList>
            <person name="Seetharam A."/>
            <person name="Woodhouse M."/>
            <person name="Cannon E."/>
        </authorList>
    </citation>
    <scope>NUCLEOTIDE SEQUENCE [LARGE SCALE GENOMIC DNA]</scope>
    <source>
        <strain evidence="2">cv. B73</strain>
    </source>
</reference>
<keyword evidence="3" id="KW-1185">Reference proteome</keyword>
<reference evidence="2" key="3">
    <citation type="submission" date="2021-05" db="UniProtKB">
        <authorList>
            <consortium name="EnsemblPlants"/>
        </authorList>
    </citation>
    <scope>IDENTIFICATION</scope>
    <source>
        <strain evidence="2">cv. B73</strain>
    </source>
</reference>
<reference evidence="3" key="1">
    <citation type="journal article" date="2009" name="Science">
        <title>The B73 maize genome: complexity, diversity, and dynamics.</title>
        <authorList>
            <person name="Schnable P.S."/>
            <person name="Ware D."/>
            <person name="Fulton R.S."/>
            <person name="Stein J.C."/>
            <person name="Wei F."/>
            <person name="Pasternak S."/>
            <person name="Liang C."/>
            <person name="Zhang J."/>
            <person name="Fulton L."/>
            <person name="Graves T.A."/>
            <person name="Minx P."/>
            <person name="Reily A.D."/>
            <person name="Courtney L."/>
            <person name="Kruchowski S.S."/>
            <person name="Tomlinson C."/>
            <person name="Strong C."/>
            <person name="Delehaunty K."/>
            <person name="Fronick C."/>
            <person name="Courtney B."/>
            <person name="Rock S.M."/>
            <person name="Belter E."/>
            <person name="Du F."/>
            <person name="Kim K."/>
            <person name="Abbott R.M."/>
            <person name="Cotton M."/>
            <person name="Levy A."/>
            <person name="Marchetto P."/>
            <person name="Ochoa K."/>
            <person name="Jackson S.M."/>
            <person name="Gillam B."/>
            <person name="Chen W."/>
            <person name="Yan L."/>
            <person name="Higginbotham J."/>
            <person name="Cardenas M."/>
            <person name="Waligorski J."/>
            <person name="Applebaum E."/>
            <person name="Phelps L."/>
            <person name="Falcone J."/>
            <person name="Kanchi K."/>
            <person name="Thane T."/>
            <person name="Scimone A."/>
            <person name="Thane N."/>
            <person name="Henke J."/>
            <person name="Wang T."/>
            <person name="Ruppert J."/>
            <person name="Shah N."/>
            <person name="Rotter K."/>
            <person name="Hodges J."/>
            <person name="Ingenthron E."/>
            <person name="Cordes M."/>
            <person name="Kohlberg S."/>
            <person name="Sgro J."/>
            <person name="Delgado B."/>
            <person name="Mead K."/>
            <person name="Chinwalla A."/>
            <person name="Leonard S."/>
            <person name="Crouse K."/>
            <person name="Collura K."/>
            <person name="Kudrna D."/>
            <person name="Currie J."/>
            <person name="He R."/>
            <person name="Angelova A."/>
            <person name="Rajasekar S."/>
            <person name="Mueller T."/>
            <person name="Lomeli R."/>
            <person name="Scara G."/>
            <person name="Ko A."/>
            <person name="Delaney K."/>
            <person name="Wissotski M."/>
            <person name="Lopez G."/>
            <person name="Campos D."/>
            <person name="Braidotti M."/>
            <person name="Ashley E."/>
            <person name="Golser W."/>
            <person name="Kim H."/>
            <person name="Lee S."/>
            <person name="Lin J."/>
            <person name="Dujmic Z."/>
            <person name="Kim W."/>
            <person name="Talag J."/>
            <person name="Zuccolo A."/>
            <person name="Fan C."/>
            <person name="Sebastian A."/>
            <person name="Kramer M."/>
            <person name="Spiegel L."/>
            <person name="Nascimento L."/>
            <person name="Zutavern T."/>
            <person name="Miller B."/>
            <person name="Ambroise C."/>
            <person name="Muller S."/>
            <person name="Spooner W."/>
            <person name="Narechania A."/>
            <person name="Ren L."/>
            <person name="Wei S."/>
            <person name="Kumari S."/>
            <person name="Faga B."/>
            <person name="Levy M.J."/>
            <person name="McMahan L."/>
            <person name="Van Buren P."/>
            <person name="Vaughn M.W."/>
            <person name="Ying K."/>
            <person name="Yeh C.-T."/>
            <person name="Emrich S.J."/>
            <person name="Jia Y."/>
            <person name="Kalyanaraman A."/>
            <person name="Hsia A.-P."/>
            <person name="Barbazuk W.B."/>
            <person name="Baucom R.S."/>
            <person name="Brutnell T.P."/>
            <person name="Carpita N.C."/>
            <person name="Chaparro C."/>
            <person name="Chia J.-M."/>
            <person name="Deragon J.-M."/>
            <person name="Estill J.C."/>
            <person name="Fu Y."/>
            <person name="Jeddeloh J.A."/>
            <person name="Han Y."/>
            <person name="Lee H."/>
            <person name="Li P."/>
            <person name="Lisch D.R."/>
            <person name="Liu S."/>
            <person name="Liu Z."/>
            <person name="Nagel D.H."/>
            <person name="McCann M.C."/>
            <person name="SanMiguel P."/>
            <person name="Myers A.M."/>
            <person name="Nettleton D."/>
            <person name="Nguyen J."/>
            <person name="Penning B.W."/>
            <person name="Ponnala L."/>
            <person name="Schneider K.L."/>
            <person name="Schwartz D.C."/>
            <person name="Sharma A."/>
            <person name="Soderlund C."/>
            <person name="Springer N.M."/>
            <person name="Sun Q."/>
            <person name="Wang H."/>
            <person name="Waterman M."/>
            <person name="Westerman R."/>
            <person name="Wolfgruber T.K."/>
            <person name="Yang L."/>
            <person name="Yu Y."/>
            <person name="Zhang L."/>
            <person name="Zhou S."/>
            <person name="Zhu Q."/>
            <person name="Bennetzen J.L."/>
            <person name="Dawe R.K."/>
            <person name="Jiang J."/>
            <person name="Jiang N."/>
            <person name="Presting G.G."/>
            <person name="Wessler S.R."/>
            <person name="Aluru S."/>
            <person name="Martienssen R.A."/>
            <person name="Clifton S.W."/>
            <person name="McCombie W.R."/>
            <person name="Wing R.A."/>
            <person name="Wilson R.K."/>
        </authorList>
    </citation>
    <scope>NUCLEOTIDE SEQUENCE [LARGE SCALE GENOMIC DNA]</scope>
    <source>
        <strain evidence="3">cv. B73</strain>
    </source>
</reference>
<evidence type="ECO:0000313" key="2">
    <source>
        <dbReference type="EnsemblPlants" id="Zm00001eb227120_P001"/>
    </source>
</evidence>
<proteinExistence type="predicted"/>
<sequence>MPRNARLRARCSVSWSSSTDGSVHAHGGEDVGLGDVAPNTAKHFECKLEERGLHRFEWHLANAHHDMGIDAPPPKSGCGGRGPDVVVEG</sequence>
<dbReference type="AlphaFoldDB" id="A0A804U740"/>
<dbReference type="EnsemblPlants" id="Zm00001eb227120_T001">
    <property type="protein sequence ID" value="Zm00001eb227120_P001"/>
    <property type="gene ID" value="Zm00001eb227120"/>
</dbReference>
<feature type="compositionally biased region" description="Low complexity" evidence="1">
    <location>
        <begin position="12"/>
        <end position="22"/>
    </location>
</feature>
<protein>
    <submittedName>
        <fullName evidence="2">Uncharacterized protein</fullName>
    </submittedName>
</protein>
<feature type="region of interest" description="Disordered" evidence="1">
    <location>
        <begin position="67"/>
        <end position="89"/>
    </location>
</feature>
<evidence type="ECO:0000313" key="3">
    <source>
        <dbReference type="Proteomes" id="UP000007305"/>
    </source>
</evidence>